<keyword evidence="6" id="KW-1185">Reference proteome</keyword>
<dbReference type="Proteomes" id="UP000199445">
    <property type="component" value="Unassembled WGS sequence"/>
</dbReference>
<organism evidence="5 6">
    <name type="scientific">Marinobacter persicus</name>
    <dbReference type="NCBI Taxonomy" id="930118"/>
    <lineage>
        <taxon>Bacteria</taxon>
        <taxon>Pseudomonadati</taxon>
        <taxon>Pseudomonadota</taxon>
        <taxon>Gammaproteobacteria</taxon>
        <taxon>Pseudomonadales</taxon>
        <taxon>Marinobacteraceae</taxon>
        <taxon>Marinobacter</taxon>
    </lineage>
</organism>
<dbReference type="SUPFAM" id="SSF88713">
    <property type="entry name" value="Glycoside hydrolase/deacetylase"/>
    <property type="match status" value="1"/>
</dbReference>
<dbReference type="PANTHER" id="PTHR36306">
    <property type="entry name" value="ALPHA-AMYLASE-RELATED-RELATED"/>
    <property type="match status" value="1"/>
</dbReference>
<feature type="domain" description="Glycoside hydrolase family 57 N-terminal" evidence="4">
    <location>
        <begin position="18"/>
        <end position="450"/>
    </location>
</feature>
<evidence type="ECO:0000259" key="4">
    <source>
        <dbReference type="Pfam" id="PF03065"/>
    </source>
</evidence>
<accession>A0A1I3W8R8</accession>
<reference evidence="5 6" key="1">
    <citation type="submission" date="2016-10" db="EMBL/GenBank/DDBJ databases">
        <authorList>
            <person name="de Groot N.N."/>
        </authorList>
    </citation>
    <scope>NUCLEOTIDE SEQUENCE [LARGE SCALE GENOMIC DNA]</scope>
    <source>
        <strain evidence="5 6">IBRC-M 10445</strain>
    </source>
</reference>
<dbReference type="OrthoDB" id="9759321at2"/>
<dbReference type="InterPro" id="IPR027291">
    <property type="entry name" value="Glyco_hydro_38_N_sf"/>
</dbReference>
<evidence type="ECO:0000313" key="5">
    <source>
        <dbReference type="EMBL" id="SFK04054.1"/>
    </source>
</evidence>
<dbReference type="Gene3D" id="3.20.110.10">
    <property type="entry name" value="Glycoside hydrolase 38, N terminal domain"/>
    <property type="match status" value="1"/>
</dbReference>
<evidence type="ECO:0000313" key="6">
    <source>
        <dbReference type="Proteomes" id="UP000199445"/>
    </source>
</evidence>
<dbReference type="InterPro" id="IPR052046">
    <property type="entry name" value="GH57_Enzymes"/>
</dbReference>
<dbReference type="PANTHER" id="PTHR36306:SF1">
    <property type="entry name" value="ALPHA-AMYLASE-RELATED"/>
    <property type="match status" value="1"/>
</dbReference>
<dbReference type="GO" id="GO:0005975">
    <property type="term" value="P:carbohydrate metabolic process"/>
    <property type="evidence" value="ECO:0007669"/>
    <property type="project" value="InterPro"/>
</dbReference>
<proteinExistence type="inferred from homology"/>
<protein>
    <submittedName>
        <fullName evidence="5">Alpha-amylase/alpha-mannosidase, GH57 family</fullName>
    </submittedName>
</protein>
<dbReference type="AlphaFoldDB" id="A0A1I3W8R8"/>
<dbReference type="InterPro" id="IPR004300">
    <property type="entry name" value="Glyco_hydro_57_N"/>
</dbReference>
<evidence type="ECO:0000256" key="2">
    <source>
        <dbReference type="ARBA" id="ARBA00023277"/>
    </source>
</evidence>
<dbReference type="Pfam" id="PF03065">
    <property type="entry name" value="Glyco_hydro_57"/>
    <property type="match status" value="1"/>
</dbReference>
<comment type="similarity">
    <text evidence="1 3">Belongs to the glycosyl hydrolase 57 family.</text>
</comment>
<evidence type="ECO:0000256" key="3">
    <source>
        <dbReference type="RuleBase" id="RU361196"/>
    </source>
</evidence>
<dbReference type="RefSeq" id="WP_091705504.1">
    <property type="nucleotide sequence ID" value="NZ_BMYN01000005.1"/>
</dbReference>
<gene>
    <name evidence="5" type="ORF">SAMN05216429_10989</name>
</gene>
<keyword evidence="2 3" id="KW-0119">Carbohydrate metabolism</keyword>
<dbReference type="GO" id="GO:0003824">
    <property type="term" value="F:catalytic activity"/>
    <property type="evidence" value="ECO:0007669"/>
    <property type="project" value="InterPro"/>
</dbReference>
<dbReference type="CDD" id="cd10796">
    <property type="entry name" value="GH57N_APU"/>
    <property type="match status" value="1"/>
</dbReference>
<sequence length="579" mass="65800">MVSDTVQGPAPDTHTPVVFCWHMHQPDYRDHSTGEFLFPWVYLHCIKDYVDMAAHLEAHPEARAVVNFSPILLEQIEDYLVQIERWRHGGTVISDPVLAALVADTLPEPGSTAFLTLMDKCLRANPERIIGRFAAFQRLAELAEIYRSRPDIQRYLSRQFLADLVVWYHLGWIGETVRRSHPIIRSLQEKSHDYSLEDRRSLFDVIAELIAGIGPRYRHLADAGQVELAMNPWGHPIVPLLLDLQSVKETLPEAPLPQYSQYPGGQQRARWHLEEGKRVFNRFFCREPVGCWASEGALSQQTLALLGEQGFQWTASGDSVLHNSVKPVLEQKKLRAPPGIHRPYSFGDAPITVFFRDDGLSDLIGFSYADWHAKDAVGDLVHHMEKIVMNTGDQANRVISVILDGENAWEYFPENGYHFLDELYGVLADHPHLRLSTYQAVLAEPRCKPEHLPHLVAGSWIYGTFSTWIGDRDTNRAWDLLCEAKQHYDKAMDNGTLSTEQKVLASRQLGLCESSDWFWWFGDYNPAEVVRDFEHLYRRHLVNLYEAIGYQPPASLFQPLSQGGGAPARGGAMRPGHEA</sequence>
<evidence type="ECO:0000256" key="1">
    <source>
        <dbReference type="ARBA" id="ARBA00006821"/>
    </source>
</evidence>
<name>A0A1I3W8R8_9GAMM</name>
<dbReference type="InterPro" id="IPR011330">
    <property type="entry name" value="Glyco_hydro/deAcase_b/a-brl"/>
</dbReference>
<dbReference type="EMBL" id="FOSC01000009">
    <property type="protein sequence ID" value="SFK04054.1"/>
    <property type="molecule type" value="Genomic_DNA"/>
</dbReference>